<evidence type="ECO:0000259" key="6">
    <source>
        <dbReference type="Pfam" id="PF03828"/>
    </source>
</evidence>
<evidence type="ECO:0000256" key="2">
    <source>
        <dbReference type="ARBA" id="ARBA00012388"/>
    </source>
</evidence>
<accession>A0A0C3B5V1</accession>
<dbReference type="InterPro" id="IPR002058">
    <property type="entry name" value="PAP_assoc"/>
</dbReference>
<evidence type="ECO:0000256" key="5">
    <source>
        <dbReference type="SAM" id="MobiDB-lite"/>
    </source>
</evidence>
<feature type="domain" description="PAP-associated" evidence="6">
    <location>
        <begin position="280"/>
        <end position="338"/>
    </location>
</feature>
<dbReference type="SUPFAM" id="SSF81301">
    <property type="entry name" value="Nucleotidyltransferase"/>
    <property type="match status" value="1"/>
</dbReference>
<keyword evidence="4" id="KW-0460">Magnesium</keyword>
<feature type="compositionally biased region" description="Basic and acidic residues" evidence="5">
    <location>
        <begin position="483"/>
        <end position="500"/>
    </location>
</feature>
<reference evidence="8 9" key="1">
    <citation type="submission" date="2014-04" db="EMBL/GenBank/DDBJ databases">
        <authorList>
            <consortium name="DOE Joint Genome Institute"/>
            <person name="Kuo A."/>
            <person name="Zuccaro A."/>
            <person name="Kohler A."/>
            <person name="Nagy L.G."/>
            <person name="Floudas D."/>
            <person name="Copeland A."/>
            <person name="Barry K.W."/>
            <person name="Cichocki N."/>
            <person name="Veneault-Fourrey C."/>
            <person name="LaButti K."/>
            <person name="Lindquist E.A."/>
            <person name="Lipzen A."/>
            <person name="Lundell T."/>
            <person name="Morin E."/>
            <person name="Murat C."/>
            <person name="Sun H."/>
            <person name="Tunlid A."/>
            <person name="Henrissat B."/>
            <person name="Grigoriev I.V."/>
            <person name="Hibbett D.S."/>
            <person name="Martin F."/>
            <person name="Nordberg H.P."/>
            <person name="Cantor M.N."/>
            <person name="Hua S.X."/>
        </authorList>
    </citation>
    <scope>NUCLEOTIDE SEQUENCE [LARGE SCALE GENOMIC DNA]</scope>
    <source>
        <strain evidence="8 9">MAFF 305830</strain>
    </source>
</reference>
<dbReference type="OrthoDB" id="273917at2759"/>
<dbReference type="GO" id="GO:0010605">
    <property type="term" value="P:negative regulation of macromolecule metabolic process"/>
    <property type="evidence" value="ECO:0007669"/>
    <property type="project" value="UniProtKB-ARBA"/>
</dbReference>
<dbReference type="AlphaFoldDB" id="A0A0C3B5V1"/>
<dbReference type="HOGENOM" id="CLU_013572_4_0_1"/>
<dbReference type="EMBL" id="KN824298">
    <property type="protein sequence ID" value="KIM27559.1"/>
    <property type="molecule type" value="Genomic_DNA"/>
</dbReference>
<dbReference type="CDD" id="cd05402">
    <property type="entry name" value="NT_PAP_TUTase"/>
    <property type="match status" value="1"/>
</dbReference>
<dbReference type="PANTHER" id="PTHR23092:SF15">
    <property type="entry name" value="INACTIVE NON-CANONICAL POLY(A) RNA POLYMERASE PROTEIN TRF4-2-RELATED"/>
    <property type="match status" value="1"/>
</dbReference>
<dbReference type="SUPFAM" id="SSF81631">
    <property type="entry name" value="PAP/OAS1 substrate-binding domain"/>
    <property type="match status" value="1"/>
</dbReference>
<feature type="domain" description="Poly(A) RNA polymerase mitochondrial-like central palm" evidence="7">
    <location>
        <begin position="84"/>
        <end position="221"/>
    </location>
</feature>
<dbReference type="InterPro" id="IPR043519">
    <property type="entry name" value="NT_sf"/>
</dbReference>
<evidence type="ECO:0000256" key="3">
    <source>
        <dbReference type="ARBA" id="ARBA00022723"/>
    </source>
</evidence>
<evidence type="ECO:0000313" key="9">
    <source>
        <dbReference type="Proteomes" id="UP000054097"/>
    </source>
</evidence>
<dbReference type="GO" id="GO:1990817">
    <property type="term" value="F:poly(A) RNA polymerase activity"/>
    <property type="evidence" value="ECO:0007669"/>
    <property type="project" value="UniProtKB-EC"/>
</dbReference>
<dbReference type="Gene3D" id="3.30.460.10">
    <property type="entry name" value="Beta Polymerase, domain 2"/>
    <property type="match status" value="1"/>
</dbReference>
<dbReference type="GO" id="GO:0043634">
    <property type="term" value="P:polyadenylation-dependent ncRNA catabolic process"/>
    <property type="evidence" value="ECO:0007669"/>
    <property type="project" value="TreeGrafter"/>
</dbReference>
<dbReference type="InterPro" id="IPR054708">
    <property type="entry name" value="MTPAP-like_central"/>
</dbReference>
<dbReference type="Pfam" id="PF22600">
    <property type="entry name" value="MTPAP-like_central"/>
    <property type="match status" value="1"/>
</dbReference>
<sequence length="588" mass="66225">MPRQSPSNTLPFGADFIPFDMVDVEQRNGDEIPGKRKYDQMEEIEPEQKQRHSKLARYEDGSFTTPWMRNMTTRVPKDAAEFFNEEVRAYAEYISPTQAENALRALIIKEIEIHARKLWPDATAAAFGSYATGLYLPTGDIDIVIQTAYASTATKAMAQSTLTRLATVLRNAGLAERRRVQVIAARVPIVKFNSVHAGVAIDISLNQTTGLTAINVIRKYLEHFPALRPLILIVKSYLNQRGMNEVYKGGLGSYSIICMAISFLQMHPKVRLGEIDPSENLGVLLVEFFELYGFFFNYNHIGISINNGGSYFLKLQKGWYDMSKPWLLSIVDPTDDTNDVSRGSFQMLRLRQTLAGAALILTTRLLEVSEQIRSMESGYFFSLGRKEGSIQTVLGKLIAMSPEAVRQRSAIHDAYHEGRLQRTLNLPLPEHLASGEFEDSDETSDMNLSDNVQETAAKSLGRYAHPLSVKDMTSAELDPEETEFSHKSGSAREEEIEDSRYTAKAQRLVADNAARRTLNRFEALTNQPVQYVMSESDNEDGQGSTNEDDLMLPAGHARKRRRVELEQRPSQSRRTSKRNYWASKAQAD</sequence>
<dbReference type="InterPro" id="IPR045862">
    <property type="entry name" value="Trf4-like"/>
</dbReference>
<keyword evidence="3" id="KW-0479">Metal-binding</keyword>
<dbReference type="GO" id="GO:0003729">
    <property type="term" value="F:mRNA binding"/>
    <property type="evidence" value="ECO:0007669"/>
    <property type="project" value="TreeGrafter"/>
</dbReference>
<feature type="region of interest" description="Disordered" evidence="5">
    <location>
        <begin position="529"/>
        <end position="588"/>
    </location>
</feature>
<comment type="similarity">
    <text evidence="1">Belongs to the DNA polymerase type-B-like family.</text>
</comment>
<dbReference type="FunFam" id="1.10.1410.10:FF:000003">
    <property type="entry name" value="non-canonical poly(A) RNA polymerase PAPD7"/>
    <property type="match status" value="1"/>
</dbReference>
<dbReference type="EC" id="2.7.7.19" evidence="2"/>
<name>A0A0C3B5V1_SERVB</name>
<evidence type="ECO:0000259" key="7">
    <source>
        <dbReference type="Pfam" id="PF22600"/>
    </source>
</evidence>
<keyword evidence="9" id="KW-1185">Reference proteome</keyword>
<dbReference type="GO" id="GO:0031123">
    <property type="term" value="P:RNA 3'-end processing"/>
    <property type="evidence" value="ECO:0007669"/>
    <property type="project" value="TreeGrafter"/>
</dbReference>
<gene>
    <name evidence="8" type="ORF">M408DRAFT_329994</name>
</gene>
<feature type="region of interest" description="Disordered" evidence="5">
    <location>
        <begin position="30"/>
        <end position="56"/>
    </location>
</feature>
<evidence type="ECO:0000256" key="4">
    <source>
        <dbReference type="ARBA" id="ARBA00022842"/>
    </source>
</evidence>
<dbReference type="Pfam" id="PF03828">
    <property type="entry name" value="PAP_assoc"/>
    <property type="match status" value="1"/>
</dbReference>
<evidence type="ECO:0000313" key="8">
    <source>
        <dbReference type="EMBL" id="KIM27559.1"/>
    </source>
</evidence>
<dbReference type="STRING" id="933852.A0A0C3B5V1"/>
<evidence type="ECO:0000256" key="1">
    <source>
        <dbReference type="ARBA" id="ARBA00008593"/>
    </source>
</evidence>
<dbReference type="PANTHER" id="PTHR23092">
    <property type="entry name" value="POLY(A) RNA POLYMERASE"/>
    <property type="match status" value="1"/>
</dbReference>
<dbReference type="GO" id="GO:0046872">
    <property type="term" value="F:metal ion binding"/>
    <property type="evidence" value="ECO:0007669"/>
    <property type="project" value="UniProtKB-KW"/>
</dbReference>
<feature type="compositionally biased region" description="Acidic residues" evidence="5">
    <location>
        <begin position="536"/>
        <end position="550"/>
    </location>
</feature>
<proteinExistence type="inferred from homology"/>
<feature type="region of interest" description="Disordered" evidence="5">
    <location>
        <begin position="473"/>
        <end position="500"/>
    </location>
</feature>
<dbReference type="Gene3D" id="1.10.1410.10">
    <property type="match status" value="1"/>
</dbReference>
<reference evidence="9" key="2">
    <citation type="submission" date="2015-01" db="EMBL/GenBank/DDBJ databases">
        <title>Evolutionary Origins and Diversification of the Mycorrhizal Mutualists.</title>
        <authorList>
            <consortium name="DOE Joint Genome Institute"/>
            <consortium name="Mycorrhizal Genomics Consortium"/>
            <person name="Kohler A."/>
            <person name="Kuo A."/>
            <person name="Nagy L.G."/>
            <person name="Floudas D."/>
            <person name="Copeland A."/>
            <person name="Barry K.W."/>
            <person name="Cichocki N."/>
            <person name="Veneault-Fourrey C."/>
            <person name="LaButti K."/>
            <person name="Lindquist E.A."/>
            <person name="Lipzen A."/>
            <person name="Lundell T."/>
            <person name="Morin E."/>
            <person name="Murat C."/>
            <person name="Riley R."/>
            <person name="Ohm R."/>
            <person name="Sun H."/>
            <person name="Tunlid A."/>
            <person name="Henrissat B."/>
            <person name="Grigoriev I.V."/>
            <person name="Hibbett D.S."/>
            <person name="Martin F."/>
        </authorList>
    </citation>
    <scope>NUCLEOTIDE SEQUENCE [LARGE SCALE GENOMIC DNA]</scope>
    <source>
        <strain evidence="9">MAFF 305830</strain>
    </source>
</reference>
<dbReference type="Proteomes" id="UP000054097">
    <property type="component" value="Unassembled WGS sequence"/>
</dbReference>
<organism evidence="8 9">
    <name type="scientific">Serendipita vermifera MAFF 305830</name>
    <dbReference type="NCBI Taxonomy" id="933852"/>
    <lineage>
        <taxon>Eukaryota</taxon>
        <taxon>Fungi</taxon>
        <taxon>Dikarya</taxon>
        <taxon>Basidiomycota</taxon>
        <taxon>Agaricomycotina</taxon>
        <taxon>Agaricomycetes</taxon>
        <taxon>Sebacinales</taxon>
        <taxon>Serendipitaceae</taxon>
        <taxon>Serendipita</taxon>
    </lineage>
</organism>
<protein>
    <recommendedName>
        <fullName evidence="2">polynucleotide adenylyltransferase</fullName>
        <ecNumber evidence="2">2.7.7.19</ecNumber>
    </recommendedName>
</protein>
<dbReference type="GO" id="GO:0031499">
    <property type="term" value="C:TRAMP complex"/>
    <property type="evidence" value="ECO:0007669"/>
    <property type="project" value="TreeGrafter"/>
</dbReference>
<dbReference type="GO" id="GO:0005730">
    <property type="term" value="C:nucleolus"/>
    <property type="evidence" value="ECO:0007669"/>
    <property type="project" value="TreeGrafter"/>
</dbReference>